<dbReference type="InterPro" id="IPR001387">
    <property type="entry name" value="Cro/C1-type_HTH"/>
</dbReference>
<gene>
    <name evidence="3" type="ORF">B7492_04245</name>
</gene>
<dbReference type="InterPro" id="IPR010982">
    <property type="entry name" value="Lambda_DNA-bd_dom_sf"/>
</dbReference>
<dbReference type="Pfam" id="PF01381">
    <property type="entry name" value="HTH_3"/>
    <property type="match status" value="1"/>
</dbReference>
<feature type="domain" description="HTH cro/C1-type" evidence="2">
    <location>
        <begin position="9"/>
        <end position="59"/>
    </location>
</feature>
<dbReference type="CDD" id="cd00093">
    <property type="entry name" value="HTH_XRE"/>
    <property type="match status" value="1"/>
</dbReference>
<dbReference type="PANTHER" id="PTHR46558:SF4">
    <property type="entry name" value="DNA-BIDING PHAGE PROTEIN"/>
    <property type="match status" value="1"/>
</dbReference>
<evidence type="ECO:0000259" key="2">
    <source>
        <dbReference type="PROSITE" id="PS50943"/>
    </source>
</evidence>
<evidence type="ECO:0000256" key="1">
    <source>
        <dbReference type="ARBA" id="ARBA00023125"/>
    </source>
</evidence>
<dbReference type="SUPFAM" id="SSF47413">
    <property type="entry name" value="lambda repressor-like DNA-binding domains"/>
    <property type="match status" value="1"/>
</dbReference>
<proteinExistence type="predicted"/>
<dbReference type="RefSeq" id="WP_085309213.1">
    <property type="nucleotide sequence ID" value="NZ_CP020743.1"/>
</dbReference>
<dbReference type="SMART" id="SM00530">
    <property type="entry name" value="HTH_XRE"/>
    <property type="match status" value="1"/>
</dbReference>
<organism evidence="3 4">
    <name type="scientific">Bacillus mycoides</name>
    <dbReference type="NCBI Taxonomy" id="1405"/>
    <lineage>
        <taxon>Bacteria</taxon>
        <taxon>Bacillati</taxon>
        <taxon>Bacillota</taxon>
        <taxon>Bacilli</taxon>
        <taxon>Bacillales</taxon>
        <taxon>Bacillaceae</taxon>
        <taxon>Bacillus</taxon>
        <taxon>Bacillus cereus group</taxon>
    </lineage>
</organism>
<sequence>MHKNLFITRKEQRMTQEDIGKIVNIHRQTYYLKECGKKDFTLKEAQKLAKYFKTTVDELFAK</sequence>
<dbReference type="PROSITE" id="PS50943">
    <property type="entry name" value="HTH_CROC1"/>
    <property type="match status" value="1"/>
</dbReference>
<dbReference type="PANTHER" id="PTHR46558">
    <property type="entry name" value="TRACRIPTIONAL REGULATORY PROTEIN-RELATED-RELATED"/>
    <property type="match status" value="1"/>
</dbReference>
<evidence type="ECO:0000313" key="4">
    <source>
        <dbReference type="Proteomes" id="UP000192932"/>
    </source>
</evidence>
<dbReference type="Gene3D" id="1.10.260.40">
    <property type="entry name" value="lambda repressor-like DNA-binding domains"/>
    <property type="match status" value="1"/>
</dbReference>
<reference evidence="3 4" key="1">
    <citation type="submission" date="2017-04" db="EMBL/GenBank/DDBJ databases">
        <title>The Characteristic of a Fine Plant Growth-Promoting Rhizobacteria Bacillus mycoides Gnyt1 and its Whole Genome Sequencing Analysis.</title>
        <authorList>
            <person name="Li J.H."/>
            <person name="Yao T."/>
        </authorList>
    </citation>
    <scope>NUCLEOTIDE SEQUENCE [LARGE SCALE GENOMIC DNA]</scope>
    <source>
        <strain evidence="3 4">Gnyt1</strain>
    </source>
</reference>
<dbReference type="Proteomes" id="UP000192932">
    <property type="component" value="Chromosome"/>
</dbReference>
<dbReference type="EMBL" id="CP020743">
    <property type="protein sequence ID" value="ARJ20489.1"/>
    <property type="molecule type" value="Genomic_DNA"/>
</dbReference>
<evidence type="ECO:0000313" key="3">
    <source>
        <dbReference type="EMBL" id="ARJ20489.1"/>
    </source>
</evidence>
<accession>A0A1W6A3S9</accession>
<dbReference type="GO" id="GO:0003677">
    <property type="term" value="F:DNA binding"/>
    <property type="evidence" value="ECO:0007669"/>
    <property type="project" value="UniProtKB-KW"/>
</dbReference>
<protein>
    <submittedName>
        <fullName evidence="3">Transcriptional regulator</fullName>
    </submittedName>
</protein>
<keyword evidence="1" id="KW-0238">DNA-binding</keyword>
<dbReference type="AlphaFoldDB" id="A0A1W6A3S9"/>
<name>A0A1W6A3S9_BACMY</name>